<dbReference type="AlphaFoldDB" id="A0AAW0DU58"/>
<gene>
    <name evidence="8" type="ORF">VNI00_003551</name>
</gene>
<comment type="similarity">
    <text evidence="2">Belongs to the FAD-binding monooxygenase family.</text>
</comment>
<dbReference type="Pfam" id="PF00743">
    <property type="entry name" value="FMO-like"/>
    <property type="match status" value="1"/>
</dbReference>
<keyword evidence="4" id="KW-0274">FAD</keyword>
<evidence type="ECO:0000256" key="4">
    <source>
        <dbReference type="ARBA" id="ARBA00022827"/>
    </source>
</evidence>
<dbReference type="EMBL" id="JAYKXP010000009">
    <property type="protein sequence ID" value="KAK7054357.1"/>
    <property type="molecule type" value="Genomic_DNA"/>
</dbReference>
<dbReference type="PANTHER" id="PTHR43098:SF3">
    <property type="entry name" value="L-ORNITHINE N(5)-MONOOXYGENASE-RELATED"/>
    <property type="match status" value="1"/>
</dbReference>
<comment type="cofactor">
    <cofactor evidence="1">
        <name>FAD</name>
        <dbReference type="ChEBI" id="CHEBI:57692"/>
    </cofactor>
</comment>
<protein>
    <recommendedName>
        <fullName evidence="10">Cyclopentanone 1,2-monooxygenase</fullName>
    </recommendedName>
</protein>
<evidence type="ECO:0000256" key="7">
    <source>
        <dbReference type="ARBA" id="ARBA00023033"/>
    </source>
</evidence>
<sequence>MNSNSKLELDILIIGAGFSGLYQLYHFRKLGYNVKIFEAASQIGGTWHWNRYPGARVDSPAPLYGFSMEEVWRGWDWTERFPGREELRGYFEHADQALNFSKDIYFNTRVTTAQWDKVQNNWIIQTEDGKVAQARFLVLAVGLSTKVYTPTFPGLETFQGDFYHTARWPREDVDFKGKRVAVIGTGASGIQVIQELGKEGEVEHLTVLQRTAAVAIPMRQRKLEASQEAKQLYPIIYRRRLQTAGGLTWETNPKMFFSMTPEERILCLEDAYAKGTFEFLGICADLAINEAANDEVYAFWKEKTRARIHDPRMQEKLAPDTPPHPMLARRHSLEQTYYEVFNQPNVDLVDLNETPITRFTPSGILTADGVQRDFDVVVLATGFDAVTGGITQIDIRGADGTSIADKWKQGAYTNLGMTAANFPNMFFLCGPQGATIFSNWPSCMEIQGNWIIDCIKHMIDNSLSSIEPTREAEEAWRSLVLEMWDLTLIRKGRSWWNGANVPGKVVEPLSLSMGINDYGKLCKEKAINNYEGFTVV</sequence>
<keyword evidence="9" id="KW-1185">Reference proteome</keyword>
<accession>A0AAW0DU58</accession>
<dbReference type="InterPro" id="IPR050775">
    <property type="entry name" value="FAD-binding_Monooxygenases"/>
</dbReference>
<dbReference type="PANTHER" id="PTHR43098">
    <property type="entry name" value="L-ORNITHINE N(5)-MONOOXYGENASE-RELATED"/>
    <property type="match status" value="1"/>
</dbReference>
<dbReference type="Gene3D" id="3.50.50.60">
    <property type="entry name" value="FAD/NAD(P)-binding domain"/>
    <property type="match status" value="3"/>
</dbReference>
<organism evidence="8 9">
    <name type="scientific">Paramarasmius palmivorus</name>
    <dbReference type="NCBI Taxonomy" id="297713"/>
    <lineage>
        <taxon>Eukaryota</taxon>
        <taxon>Fungi</taxon>
        <taxon>Dikarya</taxon>
        <taxon>Basidiomycota</taxon>
        <taxon>Agaricomycotina</taxon>
        <taxon>Agaricomycetes</taxon>
        <taxon>Agaricomycetidae</taxon>
        <taxon>Agaricales</taxon>
        <taxon>Marasmiineae</taxon>
        <taxon>Marasmiaceae</taxon>
        <taxon>Paramarasmius</taxon>
    </lineage>
</organism>
<evidence type="ECO:0000313" key="9">
    <source>
        <dbReference type="Proteomes" id="UP001383192"/>
    </source>
</evidence>
<name>A0AAW0DU58_9AGAR</name>
<keyword evidence="7" id="KW-0503">Monooxygenase</keyword>
<evidence type="ECO:0008006" key="10">
    <source>
        <dbReference type="Google" id="ProtNLM"/>
    </source>
</evidence>
<evidence type="ECO:0000256" key="1">
    <source>
        <dbReference type="ARBA" id="ARBA00001974"/>
    </source>
</evidence>
<dbReference type="Proteomes" id="UP001383192">
    <property type="component" value="Unassembled WGS sequence"/>
</dbReference>
<dbReference type="GO" id="GO:0050661">
    <property type="term" value="F:NADP binding"/>
    <property type="evidence" value="ECO:0007669"/>
    <property type="project" value="InterPro"/>
</dbReference>
<keyword evidence="6" id="KW-0560">Oxidoreductase</keyword>
<proteinExistence type="inferred from homology"/>
<dbReference type="InterPro" id="IPR020946">
    <property type="entry name" value="Flavin_mOase-like"/>
</dbReference>
<keyword evidence="5" id="KW-0521">NADP</keyword>
<dbReference type="SUPFAM" id="SSF51905">
    <property type="entry name" value="FAD/NAD(P)-binding domain"/>
    <property type="match status" value="1"/>
</dbReference>
<dbReference type="GO" id="GO:0050660">
    <property type="term" value="F:flavin adenine dinucleotide binding"/>
    <property type="evidence" value="ECO:0007669"/>
    <property type="project" value="InterPro"/>
</dbReference>
<reference evidence="8 9" key="1">
    <citation type="submission" date="2024-01" db="EMBL/GenBank/DDBJ databases">
        <title>A draft genome for a cacao thread blight-causing isolate of Paramarasmius palmivorus.</title>
        <authorList>
            <person name="Baruah I.K."/>
            <person name="Bukari Y."/>
            <person name="Amoako-Attah I."/>
            <person name="Meinhardt L.W."/>
            <person name="Bailey B.A."/>
            <person name="Cohen S.P."/>
        </authorList>
    </citation>
    <scope>NUCLEOTIDE SEQUENCE [LARGE SCALE GENOMIC DNA]</scope>
    <source>
        <strain evidence="8 9">GH-12</strain>
    </source>
</reference>
<evidence type="ECO:0000256" key="3">
    <source>
        <dbReference type="ARBA" id="ARBA00022630"/>
    </source>
</evidence>
<dbReference type="PRINTS" id="PR00411">
    <property type="entry name" value="PNDRDTASEI"/>
</dbReference>
<evidence type="ECO:0000256" key="2">
    <source>
        <dbReference type="ARBA" id="ARBA00010139"/>
    </source>
</evidence>
<dbReference type="GO" id="GO:0004499">
    <property type="term" value="F:N,N-dimethylaniline monooxygenase activity"/>
    <property type="evidence" value="ECO:0007669"/>
    <property type="project" value="InterPro"/>
</dbReference>
<comment type="caution">
    <text evidence="8">The sequence shown here is derived from an EMBL/GenBank/DDBJ whole genome shotgun (WGS) entry which is preliminary data.</text>
</comment>
<evidence type="ECO:0000256" key="6">
    <source>
        <dbReference type="ARBA" id="ARBA00023002"/>
    </source>
</evidence>
<dbReference type="InterPro" id="IPR036188">
    <property type="entry name" value="FAD/NAD-bd_sf"/>
</dbReference>
<keyword evidence="3" id="KW-0285">Flavoprotein</keyword>
<evidence type="ECO:0000313" key="8">
    <source>
        <dbReference type="EMBL" id="KAK7054357.1"/>
    </source>
</evidence>
<evidence type="ECO:0000256" key="5">
    <source>
        <dbReference type="ARBA" id="ARBA00022857"/>
    </source>
</evidence>